<dbReference type="GO" id="GO:0016409">
    <property type="term" value="F:palmitoyltransferase activity"/>
    <property type="evidence" value="ECO:0007669"/>
    <property type="project" value="TreeGrafter"/>
</dbReference>
<keyword evidence="1" id="KW-1133">Transmembrane helix</keyword>
<sequence length="183" mass="21195">MALGAFFHLKYVVIFGLPAVFARLDNMQPPKGPICISRVGLYSKIWRGFDRGLYAFFKEYIFIPICAPSFSLARKIVWIGLNIIELFVEFGGKALYTIPSIKQLRQDHLSDPNFRRVLAALQILPFAFGLYSNFYFLGGSEIGWMFVDRIFLQETVTLRWPFFLLITIGYFYMHVAWRPRDGG</sequence>
<protein>
    <submittedName>
        <fullName evidence="3">Uncharacterized protein</fullName>
    </submittedName>
</protein>
<evidence type="ECO:0000313" key="2">
    <source>
        <dbReference type="Proteomes" id="UP000887574"/>
    </source>
</evidence>
<dbReference type="InterPro" id="IPR051085">
    <property type="entry name" value="MB_O-acyltransferase"/>
</dbReference>
<dbReference type="PANTHER" id="PTHR13285:SF22">
    <property type="entry name" value="PROTEIN-CYSTEINE N-PALMITOYLTRANSFERASE HHAT"/>
    <property type="match status" value="1"/>
</dbReference>
<dbReference type="GO" id="GO:0005783">
    <property type="term" value="C:endoplasmic reticulum"/>
    <property type="evidence" value="ECO:0007669"/>
    <property type="project" value="TreeGrafter"/>
</dbReference>
<feature type="transmembrane region" description="Helical" evidence="1">
    <location>
        <begin position="117"/>
        <end position="138"/>
    </location>
</feature>
<keyword evidence="2" id="KW-1185">Reference proteome</keyword>
<dbReference type="PANTHER" id="PTHR13285">
    <property type="entry name" value="ACYLTRANSFERASE"/>
    <property type="match status" value="1"/>
</dbReference>
<feature type="transmembrane region" description="Helical" evidence="1">
    <location>
        <begin position="6"/>
        <end position="24"/>
    </location>
</feature>
<feature type="transmembrane region" description="Helical" evidence="1">
    <location>
        <begin position="158"/>
        <end position="177"/>
    </location>
</feature>
<keyword evidence="1" id="KW-0472">Membrane</keyword>
<dbReference type="Proteomes" id="UP000887574">
    <property type="component" value="Unplaced"/>
</dbReference>
<accession>A0A915ECZ8</accession>
<dbReference type="WBParaSite" id="jg4828">
    <property type="protein sequence ID" value="jg4828"/>
    <property type="gene ID" value="jg4828"/>
</dbReference>
<name>A0A915ECZ8_9BILA</name>
<keyword evidence="1" id="KW-0812">Transmembrane</keyword>
<reference evidence="3" key="1">
    <citation type="submission" date="2022-11" db="UniProtKB">
        <authorList>
            <consortium name="WormBaseParasite"/>
        </authorList>
    </citation>
    <scope>IDENTIFICATION</scope>
</reference>
<proteinExistence type="predicted"/>
<feature type="transmembrane region" description="Helical" evidence="1">
    <location>
        <begin position="76"/>
        <end position="96"/>
    </location>
</feature>
<dbReference type="AlphaFoldDB" id="A0A915ECZ8"/>
<evidence type="ECO:0000313" key="3">
    <source>
        <dbReference type="WBParaSite" id="jg4828"/>
    </source>
</evidence>
<evidence type="ECO:0000256" key="1">
    <source>
        <dbReference type="SAM" id="Phobius"/>
    </source>
</evidence>
<organism evidence="2 3">
    <name type="scientific">Ditylenchus dipsaci</name>
    <dbReference type="NCBI Taxonomy" id="166011"/>
    <lineage>
        <taxon>Eukaryota</taxon>
        <taxon>Metazoa</taxon>
        <taxon>Ecdysozoa</taxon>
        <taxon>Nematoda</taxon>
        <taxon>Chromadorea</taxon>
        <taxon>Rhabditida</taxon>
        <taxon>Tylenchina</taxon>
        <taxon>Tylenchomorpha</taxon>
        <taxon>Sphaerularioidea</taxon>
        <taxon>Anguinidae</taxon>
        <taxon>Anguininae</taxon>
        <taxon>Ditylenchus</taxon>
    </lineage>
</organism>